<evidence type="ECO:0000256" key="5">
    <source>
        <dbReference type="ARBA" id="ARBA00023136"/>
    </source>
</evidence>
<evidence type="ECO:0000256" key="3">
    <source>
        <dbReference type="ARBA" id="ARBA00022692"/>
    </source>
</evidence>
<dbReference type="PANTHER" id="PTHR35007:SF2">
    <property type="entry name" value="PILUS ASSEMBLE PROTEIN"/>
    <property type="match status" value="1"/>
</dbReference>
<proteinExistence type="predicted"/>
<feature type="domain" description="Type II secretion system protein GspF" evidence="7">
    <location>
        <begin position="167"/>
        <end position="290"/>
    </location>
</feature>
<keyword evidence="5 6" id="KW-0472">Membrane</keyword>
<keyword evidence="2" id="KW-1003">Cell membrane</keyword>
<comment type="subcellular location">
    <subcellularLocation>
        <location evidence="1">Cell membrane</location>
        <topology evidence="1">Multi-pass membrane protein</topology>
    </subcellularLocation>
</comment>
<dbReference type="Proteomes" id="UP001172738">
    <property type="component" value="Unassembled WGS sequence"/>
</dbReference>
<feature type="transmembrane region" description="Helical" evidence="6">
    <location>
        <begin position="101"/>
        <end position="120"/>
    </location>
</feature>
<accession>A0ABT8G163</accession>
<keyword evidence="9" id="KW-1185">Reference proteome</keyword>
<evidence type="ECO:0000256" key="1">
    <source>
        <dbReference type="ARBA" id="ARBA00004651"/>
    </source>
</evidence>
<evidence type="ECO:0000256" key="2">
    <source>
        <dbReference type="ARBA" id="ARBA00022475"/>
    </source>
</evidence>
<reference evidence="8" key="1">
    <citation type="submission" date="2023-06" db="EMBL/GenBank/DDBJ databases">
        <title>SYSU T00b26.</title>
        <authorList>
            <person name="Gao L."/>
            <person name="Fang B.-Z."/>
            <person name="Li W.-J."/>
        </authorList>
    </citation>
    <scope>NUCLEOTIDE SEQUENCE</scope>
    <source>
        <strain evidence="8">SYSU T00b26</strain>
    </source>
</reference>
<dbReference type="InterPro" id="IPR018076">
    <property type="entry name" value="T2SS_GspF_dom"/>
</dbReference>
<feature type="transmembrane region" description="Helical" evidence="6">
    <location>
        <begin position="273"/>
        <end position="293"/>
    </location>
</feature>
<feature type="transmembrane region" description="Helical" evidence="6">
    <location>
        <begin position="126"/>
        <end position="148"/>
    </location>
</feature>
<evidence type="ECO:0000256" key="4">
    <source>
        <dbReference type="ARBA" id="ARBA00022989"/>
    </source>
</evidence>
<sequence length="303" mass="31589">MTAILLGVTLGAGVLLVHSWWRSRTPSLLQRLDPALSLGQQGRADDLVSGPQFAAPRILEPIVADAIRALERWGSSTLEIERRLARAGRAGTADQYRASQVVAGALGLAAGIAVSLALAATRGSPMPALLVLTLACAASGVLLGDRMLSRAITVRERRLTAELPAIAELLALSVSAGEGALGALERVSRIASGPMAEEILEVLARAKAGTPLPESLRQLSDSTGVPAVERFAEAVATAIERGTPLAGVLRAQAGDVRAAGQQELMEDGGRREILMMVPVIFLILPVTVLFAAFPGLAALRLEL</sequence>
<feature type="transmembrane region" description="Helical" evidence="6">
    <location>
        <begin position="6"/>
        <end position="21"/>
    </location>
</feature>
<evidence type="ECO:0000256" key="6">
    <source>
        <dbReference type="SAM" id="Phobius"/>
    </source>
</evidence>
<evidence type="ECO:0000313" key="9">
    <source>
        <dbReference type="Proteomes" id="UP001172738"/>
    </source>
</evidence>
<dbReference type="Pfam" id="PF00482">
    <property type="entry name" value="T2SSF"/>
    <property type="match status" value="1"/>
</dbReference>
<keyword evidence="4 6" id="KW-1133">Transmembrane helix</keyword>
<gene>
    <name evidence="8" type="ORF">QQX04_07665</name>
</gene>
<dbReference type="RefSeq" id="WP_301127846.1">
    <property type="nucleotide sequence ID" value="NZ_JAUHPV010000004.1"/>
</dbReference>
<evidence type="ECO:0000259" key="7">
    <source>
        <dbReference type="Pfam" id="PF00482"/>
    </source>
</evidence>
<comment type="caution">
    <text evidence="8">The sequence shown here is derived from an EMBL/GenBank/DDBJ whole genome shotgun (WGS) entry which is preliminary data.</text>
</comment>
<dbReference type="PANTHER" id="PTHR35007">
    <property type="entry name" value="INTEGRAL MEMBRANE PROTEIN-RELATED"/>
    <property type="match status" value="1"/>
</dbReference>
<name>A0ABT8G163_9MICO</name>
<organism evidence="8 9">
    <name type="scientific">Demequina zhanjiangensis</name>
    <dbReference type="NCBI Taxonomy" id="3051659"/>
    <lineage>
        <taxon>Bacteria</taxon>
        <taxon>Bacillati</taxon>
        <taxon>Actinomycetota</taxon>
        <taxon>Actinomycetes</taxon>
        <taxon>Micrococcales</taxon>
        <taxon>Demequinaceae</taxon>
        <taxon>Demequina</taxon>
    </lineage>
</organism>
<protein>
    <submittedName>
        <fullName evidence="8">Type II secretion system F family protein</fullName>
    </submittedName>
</protein>
<evidence type="ECO:0000313" key="8">
    <source>
        <dbReference type="EMBL" id="MDN4472868.1"/>
    </source>
</evidence>
<dbReference type="EMBL" id="JAUHPV010000004">
    <property type="protein sequence ID" value="MDN4472868.1"/>
    <property type="molecule type" value="Genomic_DNA"/>
</dbReference>
<keyword evidence="3 6" id="KW-0812">Transmembrane</keyword>